<proteinExistence type="predicted"/>
<comment type="caution">
    <text evidence="1">The sequence shown here is derived from an EMBL/GenBank/DDBJ whole genome shotgun (WGS) entry which is preliminary data.</text>
</comment>
<evidence type="ECO:0000313" key="2">
    <source>
        <dbReference type="Proteomes" id="UP000789752"/>
    </source>
</evidence>
<organism evidence="1 2">
    <name type="scientific">Paraburkholderia gardini</name>
    <dbReference type="NCBI Taxonomy" id="2823469"/>
    <lineage>
        <taxon>Bacteria</taxon>
        <taxon>Pseudomonadati</taxon>
        <taxon>Pseudomonadota</taxon>
        <taxon>Betaproteobacteria</taxon>
        <taxon>Burkholderiales</taxon>
        <taxon>Burkholderiaceae</taxon>
        <taxon>Paraburkholderia</taxon>
    </lineage>
</organism>
<evidence type="ECO:0000313" key="1">
    <source>
        <dbReference type="EMBL" id="CAG4902349.1"/>
    </source>
</evidence>
<dbReference type="EMBL" id="CAJQYY010000015">
    <property type="protein sequence ID" value="CAG4902349.1"/>
    <property type="molecule type" value="Genomic_DNA"/>
</dbReference>
<gene>
    <name evidence="1" type="ORF">R54767_02844</name>
</gene>
<keyword evidence="2" id="KW-1185">Reference proteome</keyword>
<dbReference type="Proteomes" id="UP000789752">
    <property type="component" value="Unassembled WGS sequence"/>
</dbReference>
<name>A0ABM8U4L1_9BURK</name>
<accession>A0ABM8U4L1</accession>
<sequence>MPSSFGIWSTTMTIAIPALNPVSTGPEMKFARKPSRNTDASTRITPTINVSVAVAIISSAGLPSGAARPSAAATRMASVVVVLTPSGRDVPVNA</sequence>
<protein>
    <submittedName>
        <fullName evidence="1">Uncharacterized protein</fullName>
    </submittedName>
</protein>
<reference evidence="1 2" key="1">
    <citation type="submission" date="2021-04" db="EMBL/GenBank/DDBJ databases">
        <authorList>
            <person name="Vanwijnsberghe S."/>
        </authorList>
    </citation>
    <scope>NUCLEOTIDE SEQUENCE [LARGE SCALE GENOMIC DNA]</scope>
    <source>
        <strain evidence="1 2">LMG 32171</strain>
    </source>
</reference>